<dbReference type="AlphaFoldDB" id="A0A517R6V4"/>
<dbReference type="EMBL" id="CP036268">
    <property type="protein sequence ID" value="QDT39561.1"/>
    <property type="molecule type" value="Genomic_DNA"/>
</dbReference>
<proteinExistence type="predicted"/>
<gene>
    <name evidence="1" type="ORF">Pan189_39700</name>
</gene>
<name>A0A517R6V4_9PLAN</name>
<reference evidence="1 2" key="1">
    <citation type="submission" date="2019-02" db="EMBL/GenBank/DDBJ databases">
        <title>Deep-cultivation of Planctomycetes and their phenomic and genomic characterization uncovers novel biology.</title>
        <authorList>
            <person name="Wiegand S."/>
            <person name="Jogler M."/>
            <person name="Boedeker C."/>
            <person name="Pinto D."/>
            <person name="Vollmers J."/>
            <person name="Rivas-Marin E."/>
            <person name="Kohn T."/>
            <person name="Peeters S.H."/>
            <person name="Heuer A."/>
            <person name="Rast P."/>
            <person name="Oberbeckmann S."/>
            <person name="Bunk B."/>
            <person name="Jeske O."/>
            <person name="Meyerdierks A."/>
            <person name="Storesund J.E."/>
            <person name="Kallscheuer N."/>
            <person name="Luecker S."/>
            <person name="Lage O.M."/>
            <person name="Pohl T."/>
            <person name="Merkel B.J."/>
            <person name="Hornburger P."/>
            <person name="Mueller R.-W."/>
            <person name="Bruemmer F."/>
            <person name="Labrenz M."/>
            <person name="Spormann A.M."/>
            <person name="Op den Camp H."/>
            <person name="Overmann J."/>
            <person name="Amann R."/>
            <person name="Jetten M.S.M."/>
            <person name="Mascher T."/>
            <person name="Medema M.H."/>
            <person name="Devos D.P."/>
            <person name="Kaster A.-K."/>
            <person name="Ovreas L."/>
            <person name="Rohde M."/>
            <person name="Galperin M.Y."/>
            <person name="Jogler C."/>
        </authorList>
    </citation>
    <scope>NUCLEOTIDE SEQUENCE [LARGE SCALE GENOMIC DNA]</scope>
    <source>
        <strain evidence="1 2">Pan189</strain>
    </source>
</reference>
<accession>A0A517R6V4</accession>
<sequence>MPAWPGGACPECGEDMPARMVRCRNCRAMLNTDLDCDTVEIPAFVPLKEIKEHAEVAARGIYHECESCHRELRVNGRYVGTKIACKLCGAKVDLRKPPSEFRVGYVHCPHCEKTLRINFKYVGQVVACRFCEQKIELLPLMPGQND</sequence>
<keyword evidence="2" id="KW-1185">Reference proteome</keyword>
<protein>
    <submittedName>
        <fullName evidence="1">Double zinc ribbon</fullName>
    </submittedName>
</protein>
<dbReference type="OrthoDB" id="290564at2"/>
<evidence type="ECO:0000313" key="1">
    <source>
        <dbReference type="EMBL" id="QDT39561.1"/>
    </source>
</evidence>
<dbReference type="RefSeq" id="WP_145365692.1">
    <property type="nucleotide sequence ID" value="NZ_CP036268.1"/>
</dbReference>
<dbReference type="KEGG" id="svp:Pan189_39700"/>
<organism evidence="1 2">
    <name type="scientific">Stratiformator vulcanicus</name>
    <dbReference type="NCBI Taxonomy" id="2527980"/>
    <lineage>
        <taxon>Bacteria</taxon>
        <taxon>Pseudomonadati</taxon>
        <taxon>Planctomycetota</taxon>
        <taxon>Planctomycetia</taxon>
        <taxon>Planctomycetales</taxon>
        <taxon>Planctomycetaceae</taxon>
        <taxon>Stratiformator</taxon>
    </lineage>
</organism>
<evidence type="ECO:0000313" key="2">
    <source>
        <dbReference type="Proteomes" id="UP000317318"/>
    </source>
</evidence>
<dbReference type="Proteomes" id="UP000317318">
    <property type="component" value="Chromosome"/>
</dbReference>